<proteinExistence type="predicted"/>
<sequence length="163" mass="18217">MPLELDVDGCNGKLNLEALTSVTLDNETIPVIEGDSMRPEFQGTSIPQLIRTGYNGDVVTDCCGDDESKKTKSIIENKMSKAYEIIVPNKLNPRFKLTDISLIMVALDVILISYENIILCGDFNADLQVNHSRSNEWPDSISTRGLKWFELLTHTKCHALMTI</sequence>
<name>A0A1A9VQG1_GLOAU</name>
<evidence type="ECO:0000313" key="1">
    <source>
        <dbReference type="EnsemblMetazoa" id="GAUT044355-PA"/>
    </source>
</evidence>
<organism evidence="1 2">
    <name type="scientific">Glossina austeni</name>
    <name type="common">Savannah tsetse fly</name>
    <dbReference type="NCBI Taxonomy" id="7395"/>
    <lineage>
        <taxon>Eukaryota</taxon>
        <taxon>Metazoa</taxon>
        <taxon>Ecdysozoa</taxon>
        <taxon>Arthropoda</taxon>
        <taxon>Hexapoda</taxon>
        <taxon>Insecta</taxon>
        <taxon>Pterygota</taxon>
        <taxon>Neoptera</taxon>
        <taxon>Endopterygota</taxon>
        <taxon>Diptera</taxon>
        <taxon>Brachycera</taxon>
        <taxon>Muscomorpha</taxon>
        <taxon>Hippoboscoidea</taxon>
        <taxon>Glossinidae</taxon>
        <taxon>Glossina</taxon>
    </lineage>
</organism>
<reference evidence="1" key="1">
    <citation type="submission" date="2020-05" db="UniProtKB">
        <authorList>
            <consortium name="EnsemblMetazoa"/>
        </authorList>
    </citation>
    <scope>IDENTIFICATION</scope>
    <source>
        <strain evidence="1">TTRI</strain>
    </source>
</reference>
<accession>A0A1A9VQG1</accession>
<dbReference type="AlphaFoldDB" id="A0A1A9VQG1"/>
<protein>
    <recommendedName>
        <fullName evidence="3">Endonuclease/exonuclease/phosphatase domain-containing protein</fullName>
    </recommendedName>
</protein>
<dbReference type="EnsemblMetazoa" id="GAUT044355-RA">
    <property type="protein sequence ID" value="GAUT044355-PA"/>
    <property type="gene ID" value="GAUT044355"/>
</dbReference>
<dbReference type="Proteomes" id="UP000078200">
    <property type="component" value="Unassembled WGS sequence"/>
</dbReference>
<dbReference type="VEuPathDB" id="VectorBase:GAUT044355"/>
<keyword evidence="2" id="KW-1185">Reference proteome</keyword>
<evidence type="ECO:0008006" key="3">
    <source>
        <dbReference type="Google" id="ProtNLM"/>
    </source>
</evidence>
<evidence type="ECO:0000313" key="2">
    <source>
        <dbReference type="Proteomes" id="UP000078200"/>
    </source>
</evidence>